<evidence type="ECO:0000256" key="6">
    <source>
        <dbReference type="ARBA" id="ARBA00022840"/>
    </source>
</evidence>
<evidence type="ECO:0000313" key="13">
    <source>
        <dbReference type="Proteomes" id="UP001243009"/>
    </source>
</evidence>
<keyword evidence="7 9" id="KW-0238">DNA-binding</keyword>
<dbReference type="SMART" id="SM00982">
    <property type="entry name" value="TRCF"/>
    <property type="match status" value="1"/>
</dbReference>
<keyword evidence="13" id="KW-1185">Reference proteome</keyword>
<gene>
    <name evidence="9" type="primary">mfd</name>
    <name evidence="12" type="ORF">Q7A36_00495</name>
</gene>
<dbReference type="SUPFAM" id="SSF143517">
    <property type="entry name" value="TRCF domain-like"/>
    <property type="match status" value="1"/>
</dbReference>
<sequence length="1097" mass="117738">MLPAEPEGLLAARLVEAALAAGPDGLVFVARSETRAARLHRAARTLAPKALQVLLLPGWDCLPYDRVSPSRGVMGQRQAVARALMTAPDGPVLLLLSAEAASQRLPRPDPAAVLRLESGGAFDADAVRRSLLRLGYGLEEQADEPGDAALHGGVLDILPAGVPGDPAWRVRHEEGRIEAIQRLDILTQRSLEEEVEALEIRPASELVLPEDDPLAEARPPGLEHALPHWHPDLAAPLALLPRAQVVLDVAAAEALERRRAEVSEAFRTRLTVRPPREGEPPLPPPEALYLDDKGWNDGLGGRGPEAVQEVEEDAVAVPPRFAAEPEAEEAFLAYAGRQHAQRRRIAIAGGIGHGARRLARRAAEELGTEPRQVADWCALRQTPPGSLALLAAPADIPGFESEEAVLVPFAAIRPGGGASVQARSDQGAEALIEASATLAPGDAVIHLDHGLAALRGVEAVDTGGARVDCLRLDYADGSRLVPFDELDRLWRYGATAEGLSLDRLEGGSWEKRHAEAEREVARSATQLLELVRQRDAARAPVLRPERRRYPRLVARFPYEPTADQAAATGAVLKDLASGRPMDRLVCGDVGFGKTEVAIRAIAVAAFAGKQAALLAPTTVLVRQHLETLRRRFAGLGLSIEMLSRLTPPAEAKRVRAGLADGSVQVVVGTQALAAKSVRFQDLGLLVVDEEQRLGARQKTQLKGLRGQEGLHVLTLTATPIPRTLQAALVGLRDLSVIATPPARRQPVRTLRAPLDDALLAQALRREARRGGQSFVVCPRIEDIAPMRARIAGLVPELSIIEAHGDMPGTEMDEAMVRFADGGADVLLSTNIVETGLDVPRANTMLVWHADRFGLSQLHQLRGRVGRGRARGVIYLLTDPATKPAQATIRRLKTLEALDRVGAGFAISARDLDLRGAGELLGEQQAGHMRLVGMELYRHLLDRALARARGETPPEAWSPAVILGVDAYVPEDHIPEEALQVDIHARLGRALRAGDAAAVEALEDELADRFGEAPEPLRNLFALARLSARCRRLGIARLEVGPEAAAATPRGPMPEAPGLERRGERLLLRRPGATPEARLANAAALVAALAPGHRRRAA</sequence>
<dbReference type="Gene3D" id="3.30.2060.10">
    <property type="entry name" value="Penicillin-binding protein 1b domain"/>
    <property type="match status" value="1"/>
</dbReference>
<evidence type="ECO:0000256" key="9">
    <source>
        <dbReference type="HAMAP-Rule" id="MF_00969"/>
    </source>
</evidence>
<dbReference type="SMART" id="SM01058">
    <property type="entry name" value="CarD_TRCF"/>
    <property type="match status" value="1"/>
</dbReference>
<keyword evidence="6 9" id="KW-0067">ATP-binding</keyword>
<accession>A0ABT9DSC7</accession>
<keyword evidence="1 9" id="KW-0963">Cytoplasm</keyword>
<dbReference type="EMBL" id="JAUTWS010000001">
    <property type="protein sequence ID" value="MDO9706799.1"/>
    <property type="molecule type" value="Genomic_DNA"/>
</dbReference>
<dbReference type="PROSITE" id="PS51194">
    <property type="entry name" value="HELICASE_CTER"/>
    <property type="match status" value="1"/>
</dbReference>
<keyword evidence="4 9" id="KW-0378">Hydrolase</keyword>
<evidence type="ECO:0000256" key="2">
    <source>
        <dbReference type="ARBA" id="ARBA00022741"/>
    </source>
</evidence>
<evidence type="ECO:0000256" key="3">
    <source>
        <dbReference type="ARBA" id="ARBA00022763"/>
    </source>
</evidence>
<dbReference type="RefSeq" id="WP_305101672.1">
    <property type="nucleotide sequence ID" value="NZ_JAUTWS010000001.1"/>
</dbReference>
<protein>
    <recommendedName>
        <fullName evidence="9">Transcription-repair-coupling factor</fullName>
        <shortName evidence="9">TRCF</shortName>
        <ecNumber evidence="9">3.6.4.-</ecNumber>
    </recommendedName>
</protein>
<dbReference type="Gene3D" id="3.90.1150.50">
    <property type="entry name" value="Transcription-repair-coupling factor, D7 domain"/>
    <property type="match status" value="1"/>
</dbReference>
<dbReference type="InterPro" id="IPR004576">
    <property type="entry name" value="Mfd"/>
</dbReference>
<dbReference type="PROSITE" id="PS51192">
    <property type="entry name" value="HELICASE_ATP_BIND_1"/>
    <property type="match status" value="1"/>
</dbReference>
<dbReference type="InterPro" id="IPR014001">
    <property type="entry name" value="Helicase_ATP-bd"/>
</dbReference>
<comment type="caution">
    <text evidence="12">The sequence shown here is derived from an EMBL/GenBank/DDBJ whole genome shotgun (WGS) entry which is preliminary data.</text>
</comment>
<dbReference type="InterPro" id="IPR003711">
    <property type="entry name" value="CarD-like/TRCF_RID"/>
</dbReference>
<evidence type="ECO:0000259" key="11">
    <source>
        <dbReference type="PROSITE" id="PS51194"/>
    </source>
</evidence>
<organism evidence="12 13">
    <name type="scientific">Paracraurococcus lichenis</name>
    <dbReference type="NCBI Taxonomy" id="3064888"/>
    <lineage>
        <taxon>Bacteria</taxon>
        <taxon>Pseudomonadati</taxon>
        <taxon>Pseudomonadota</taxon>
        <taxon>Alphaproteobacteria</taxon>
        <taxon>Acetobacterales</taxon>
        <taxon>Roseomonadaceae</taxon>
        <taxon>Paracraurococcus</taxon>
    </lineage>
</organism>
<dbReference type="EC" id="3.6.4.-" evidence="9"/>
<dbReference type="GO" id="GO:0004386">
    <property type="term" value="F:helicase activity"/>
    <property type="evidence" value="ECO:0007669"/>
    <property type="project" value="UniProtKB-KW"/>
</dbReference>
<dbReference type="Pfam" id="PF02559">
    <property type="entry name" value="CarD_TRCF_RID"/>
    <property type="match status" value="1"/>
</dbReference>
<dbReference type="Gene3D" id="2.40.10.170">
    <property type="match status" value="1"/>
</dbReference>
<evidence type="ECO:0000259" key="10">
    <source>
        <dbReference type="PROSITE" id="PS51192"/>
    </source>
</evidence>
<dbReference type="Pfam" id="PF17757">
    <property type="entry name" value="UvrB_inter"/>
    <property type="match status" value="1"/>
</dbReference>
<evidence type="ECO:0000256" key="5">
    <source>
        <dbReference type="ARBA" id="ARBA00022806"/>
    </source>
</evidence>
<dbReference type="InterPro" id="IPR041471">
    <property type="entry name" value="UvrB_inter"/>
</dbReference>
<dbReference type="InterPro" id="IPR011545">
    <property type="entry name" value="DEAD/DEAH_box_helicase_dom"/>
</dbReference>
<comment type="similarity">
    <text evidence="9">In the N-terminal section; belongs to the UvrB family.</text>
</comment>
<dbReference type="InterPro" id="IPR047112">
    <property type="entry name" value="RecG/Mfd"/>
</dbReference>
<evidence type="ECO:0000256" key="1">
    <source>
        <dbReference type="ARBA" id="ARBA00022490"/>
    </source>
</evidence>
<dbReference type="InterPro" id="IPR037235">
    <property type="entry name" value="TRCF-like_C_D7"/>
</dbReference>
<dbReference type="InterPro" id="IPR005118">
    <property type="entry name" value="TRCF_C"/>
</dbReference>
<keyword evidence="2 9" id="KW-0547">Nucleotide-binding</keyword>
<comment type="subcellular location">
    <subcellularLocation>
        <location evidence="9">Cytoplasm</location>
    </subcellularLocation>
</comment>
<dbReference type="Gene3D" id="3.40.50.300">
    <property type="entry name" value="P-loop containing nucleotide triphosphate hydrolases"/>
    <property type="match status" value="2"/>
</dbReference>
<dbReference type="SMART" id="SM00490">
    <property type="entry name" value="HELICc"/>
    <property type="match status" value="1"/>
</dbReference>
<dbReference type="Pfam" id="PF00270">
    <property type="entry name" value="DEAD"/>
    <property type="match status" value="1"/>
</dbReference>
<dbReference type="InterPro" id="IPR001650">
    <property type="entry name" value="Helicase_C-like"/>
</dbReference>
<feature type="domain" description="Helicase ATP-binding" evidence="10">
    <location>
        <begin position="574"/>
        <end position="737"/>
    </location>
</feature>
<reference evidence="12 13" key="1">
    <citation type="submission" date="2023-08" db="EMBL/GenBank/DDBJ databases">
        <title>The draft genome sequence of Paracraurococcus sp. LOR1-02.</title>
        <authorList>
            <person name="Kingkaew E."/>
            <person name="Tanasupawat S."/>
        </authorList>
    </citation>
    <scope>NUCLEOTIDE SEQUENCE [LARGE SCALE GENOMIC DNA]</scope>
    <source>
        <strain evidence="12 13">LOR1-02</strain>
    </source>
</reference>
<comment type="similarity">
    <text evidence="9">In the C-terminal section; belongs to the helicase family. RecG subfamily.</text>
</comment>
<dbReference type="PANTHER" id="PTHR47964">
    <property type="entry name" value="ATP-DEPENDENT DNA HELICASE HOMOLOG RECG, CHLOROPLASTIC"/>
    <property type="match status" value="1"/>
</dbReference>
<proteinExistence type="inferred from homology"/>
<dbReference type="SUPFAM" id="SSF52540">
    <property type="entry name" value="P-loop containing nucleoside triphosphate hydrolases"/>
    <property type="match status" value="3"/>
</dbReference>
<keyword evidence="8 9" id="KW-0234">DNA repair</keyword>
<dbReference type="SMART" id="SM00487">
    <property type="entry name" value="DEXDc"/>
    <property type="match status" value="1"/>
</dbReference>
<dbReference type="PANTHER" id="PTHR47964:SF1">
    <property type="entry name" value="ATP-DEPENDENT DNA HELICASE HOMOLOG RECG, CHLOROPLASTIC"/>
    <property type="match status" value="1"/>
</dbReference>
<dbReference type="Pfam" id="PF03461">
    <property type="entry name" value="TRCF"/>
    <property type="match status" value="1"/>
</dbReference>
<evidence type="ECO:0000313" key="12">
    <source>
        <dbReference type="EMBL" id="MDO9706799.1"/>
    </source>
</evidence>
<keyword evidence="3 9" id="KW-0227">DNA damage</keyword>
<name>A0ABT9DSC7_9PROT</name>
<dbReference type="HAMAP" id="MF_00969">
    <property type="entry name" value="TRCF"/>
    <property type="match status" value="1"/>
</dbReference>
<feature type="domain" description="Helicase C-terminal" evidence="11">
    <location>
        <begin position="753"/>
        <end position="912"/>
    </location>
</feature>
<evidence type="ECO:0000256" key="8">
    <source>
        <dbReference type="ARBA" id="ARBA00023204"/>
    </source>
</evidence>
<dbReference type="Proteomes" id="UP001243009">
    <property type="component" value="Unassembled WGS sequence"/>
</dbReference>
<dbReference type="InterPro" id="IPR036101">
    <property type="entry name" value="CarD-like/TRCF_RID_sf"/>
</dbReference>
<comment type="function">
    <text evidence="9">Couples transcription and DNA repair by recognizing RNA polymerase (RNAP) stalled at DNA lesions. Mediates ATP-dependent release of RNAP and its truncated transcript from the DNA, and recruitment of nucleotide excision repair machinery to the damaged site.</text>
</comment>
<dbReference type="SUPFAM" id="SSF141259">
    <property type="entry name" value="CarD-like"/>
    <property type="match status" value="1"/>
</dbReference>
<keyword evidence="5 12" id="KW-0347">Helicase</keyword>
<dbReference type="Gene3D" id="3.40.50.11180">
    <property type="match status" value="1"/>
</dbReference>
<dbReference type="InterPro" id="IPR027417">
    <property type="entry name" value="P-loop_NTPase"/>
</dbReference>
<evidence type="ECO:0000256" key="7">
    <source>
        <dbReference type="ARBA" id="ARBA00023125"/>
    </source>
</evidence>
<evidence type="ECO:0000256" key="4">
    <source>
        <dbReference type="ARBA" id="ARBA00022801"/>
    </source>
</evidence>
<dbReference type="Pfam" id="PF00271">
    <property type="entry name" value="Helicase_C"/>
    <property type="match status" value="1"/>
</dbReference>